<feature type="signal peptide" evidence="1">
    <location>
        <begin position="1"/>
        <end position="21"/>
    </location>
</feature>
<feature type="chain" id="PRO_5020372192" description="DUF4595 domain-containing protein" evidence="1">
    <location>
        <begin position="22"/>
        <end position="256"/>
    </location>
</feature>
<evidence type="ECO:0000313" key="2">
    <source>
        <dbReference type="EMBL" id="TDE06218.1"/>
    </source>
</evidence>
<dbReference type="PROSITE" id="PS51257">
    <property type="entry name" value="PROKAR_LIPOPROTEIN"/>
    <property type="match status" value="1"/>
</dbReference>
<evidence type="ECO:0000256" key="1">
    <source>
        <dbReference type="SAM" id="SignalP"/>
    </source>
</evidence>
<gene>
    <name evidence="2" type="ORF">E0F98_00945</name>
</gene>
<proteinExistence type="predicted"/>
<dbReference type="EMBL" id="SMFO01000001">
    <property type="protein sequence ID" value="TDE06218.1"/>
    <property type="molecule type" value="Genomic_DNA"/>
</dbReference>
<dbReference type="AlphaFoldDB" id="A0A4V2Z1T6"/>
<protein>
    <recommendedName>
        <fullName evidence="4">DUF4595 domain-containing protein</fullName>
    </recommendedName>
</protein>
<sequence>MKKANVFWVLAAMLFVFYSCVNDKSGNTKLLTKLIETTENGASVTTLFTYNGNKIVKAENGKQQLNYNYTNGLISKIITKNKSDQSIITVDYNYQNEKLIRVKSSDNYWINFIHNTDGTIAYERFTLNANNQEVKLYHGIISFKDGNLIKDKRILDDTAVGIVTTKNVSFEYDSKKNPMHSILGFDKLVDQNQLMSINNSVINVVENSTTNALDQITSSARLYKSTFEYDTDDYPTVQINENTTGNTGYLKSEYFY</sequence>
<keyword evidence="1" id="KW-0732">Signal</keyword>
<comment type="caution">
    <text evidence="2">The sequence shown here is derived from an EMBL/GenBank/DDBJ whole genome shotgun (WGS) entry which is preliminary data.</text>
</comment>
<accession>A0A4V2Z1T6</accession>
<reference evidence="2 3" key="1">
    <citation type="submission" date="2019-03" db="EMBL/GenBank/DDBJ databases">
        <title>Flavobacterium TSA-D2 sp. nov., isolated from arctic soil.</title>
        <authorList>
            <person name="Chaudhary D.K."/>
        </authorList>
    </citation>
    <scope>NUCLEOTIDE SEQUENCE [LARGE SCALE GENOMIC DNA]</scope>
    <source>
        <strain evidence="2 3">TSA-D2</strain>
    </source>
</reference>
<keyword evidence="3" id="KW-1185">Reference proteome</keyword>
<evidence type="ECO:0008006" key="4">
    <source>
        <dbReference type="Google" id="ProtNLM"/>
    </source>
</evidence>
<organism evidence="2 3">
    <name type="scientific">Flavobacterium hiemivividum</name>
    <dbReference type="NCBI Taxonomy" id="2541734"/>
    <lineage>
        <taxon>Bacteria</taxon>
        <taxon>Pseudomonadati</taxon>
        <taxon>Bacteroidota</taxon>
        <taxon>Flavobacteriia</taxon>
        <taxon>Flavobacteriales</taxon>
        <taxon>Flavobacteriaceae</taxon>
        <taxon>Flavobacterium</taxon>
    </lineage>
</organism>
<dbReference type="RefSeq" id="WP_132108319.1">
    <property type="nucleotide sequence ID" value="NZ_SMFO01000001.1"/>
</dbReference>
<dbReference type="Proteomes" id="UP000294597">
    <property type="component" value="Unassembled WGS sequence"/>
</dbReference>
<evidence type="ECO:0000313" key="3">
    <source>
        <dbReference type="Proteomes" id="UP000294597"/>
    </source>
</evidence>
<name>A0A4V2Z1T6_9FLAO</name>